<dbReference type="AlphaFoldDB" id="A0A2M6WJB7"/>
<dbReference type="PANTHER" id="PTHR44591:SF3">
    <property type="entry name" value="RESPONSE REGULATORY DOMAIN-CONTAINING PROTEIN"/>
    <property type="match status" value="1"/>
</dbReference>
<evidence type="ECO:0000313" key="4">
    <source>
        <dbReference type="EMBL" id="PIT92875.1"/>
    </source>
</evidence>
<dbReference type="GO" id="GO:0000160">
    <property type="term" value="P:phosphorelay signal transduction system"/>
    <property type="evidence" value="ECO:0007669"/>
    <property type="project" value="InterPro"/>
</dbReference>
<evidence type="ECO:0000313" key="5">
    <source>
        <dbReference type="Proteomes" id="UP000228635"/>
    </source>
</evidence>
<organism evidence="4 5">
    <name type="scientific">Candidatus Harrisonbacteria bacterium CG10_big_fil_rev_8_21_14_0_10_42_17</name>
    <dbReference type="NCBI Taxonomy" id="1974584"/>
    <lineage>
        <taxon>Bacteria</taxon>
        <taxon>Candidatus Harrisoniibacteriota</taxon>
    </lineage>
</organism>
<dbReference type="Pfam" id="PF00072">
    <property type="entry name" value="Response_reg"/>
    <property type="match status" value="1"/>
</dbReference>
<evidence type="ECO:0000256" key="1">
    <source>
        <dbReference type="ARBA" id="ARBA00022553"/>
    </source>
</evidence>
<gene>
    <name evidence="4" type="ORF">COU08_00125</name>
</gene>
<dbReference type="InterPro" id="IPR011006">
    <property type="entry name" value="CheY-like_superfamily"/>
</dbReference>
<dbReference type="PROSITE" id="PS50110">
    <property type="entry name" value="RESPONSE_REGULATORY"/>
    <property type="match status" value="1"/>
</dbReference>
<reference evidence="5" key="1">
    <citation type="submission" date="2017-09" db="EMBL/GenBank/DDBJ databases">
        <title>Depth-based differentiation of microbial function through sediment-hosted aquifers and enrichment of novel symbionts in the deep terrestrial subsurface.</title>
        <authorList>
            <person name="Probst A.J."/>
            <person name="Ladd B."/>
            <person name="Jarett J.K."/>
            <person name="Geller-Mcgrath D.E."/>
            <person name="Sieber C.M.K."/>
            <person name="Emerson J.B."/>
            <person name="Anantharaman K."/>
            <person name="Thomas B.C."/>
            <person name="Malmstrom R."/>
            <person name="Stieglmeier M."/>
            <person name="Klingl A."/>
            <person name="Woyke T."/>
            <person name="Ryan C.M."/>
            <person name="Banfield J.F."/>
        </authorList>
    </citation>
    <scope>NUCLEOTIDE SEQUENCE [LARGE SCALE GENOMIC DNA]</scope>
</reference>
<dbReference type="Proteomes" id="UP000228635">
    <property type="component" value="Unassembled WGS sequence"/>
</dbReference>
<dbReference type="Gene3D" id="3.40.50.2300">
    <property type="match status" value="1"/>
</dbReference>
<proteinExistence type="predicted"/>
<sequence>MNHYQKKALIVEVVEDDKALSLSLSDNLKKEGIGVIVVGNGEEGLAIAIKEKPDLILLDILMPKMDGMTMLRKLRALNEWGKHVPVIILTNLSSNDEKRMRDVTELEPTYYLEKVDWKICDVLEKVKDRLGLLPSQQKAGVS</sequence>
<dbReference type="SMART" id="SM00448">
    <property type="entry name" value="REC"/>
    <property type="match status" value="1"/>
</dbReference>
<accession>A0A2M6WJB7</accession>
<evidence type="ECO:0000256" key="2">
    <source>
        <dbReference type="PROSITE-ProRule" id="PRU00169"/>
    </source>
</evidence>
<comment type="caution">
    <text evidence="4">The sequence shown here is derived from an EMBL/GenBank/DDBJ whole genome shotgun (WGS) entry which is preliminary data.</text>
</comment>
<dbReference type="CDD" id="cd17574">
    <property type="entry name" value="REC_OmpR"/>
    <property type="match status" value="1"/>
</dbReference>
<dbReference type="PANTHER" id="PTHR44591">
    <property type="entry name" value="STRESS RESPONSE REGULATOR PROTEIN 1"/>
    <property type="match status" value="1"/>
</dbReference>
<dbReference type="EMBL" id="PFBA01000002">
    <property type="protein sequence ID" value="PIT92875.1"/>
    <property type="molecule type" value="Genomic_DNA"/>
</dbReference>
<dbReference type="SUPFAM" id="SSF52172">
    <property type="entry name" value="CheY-like"/>
    <property type="match status" value="1"/>
</dbReference>
<feature type="domain" description="Response regulatory" evidence="3">
    <location>
        <begin position="10"/>
        <end position="123"/>
    </location>
</feature>
<dbReference type="InterPro" id="IPR050595">
    <property type="entry name" value="Bact_response_regulator"/>
</dbReference>
<name>A0A2M6WJB7_9BACT</name>
<dbReference type="InterPro" id="IPR001789">
    <property type="entry name" value="Sig_transdc_resp-reg_receiver"/>
</dbReference>
<feature type="modified residue" description="4-aspartylphosphate" evidence="2">
    <location>
        <position position="59"/>
    </location>
</feature>
<evidence type="ECO:0000259" key="3">
    <source>
        <dbReference type="PROSITE" id="PS50110"/>
    </source>
</evidence>
<keyword evidence="1 2" id="KW-0597">Phosphoprotein</keyword>
<protein>
    <recommendedName>
        <fullName evidence="3">Response regulatory domain-containing protein</fullName>
    </recommendedName>
</protein>